<reference evidence="1 2" key="1">
    <citation type="journal article" date="2005" name="Nucleic Acids Res.">
        <title>Genomic blueprint of Hahella chejuensis, a marine microbe producing an algicidal agent.</title>
        <authorList>
            <person name="Jeong H."/>
            <person name="Yim J.H."/>
            <person name="Lee C."/>
            <person name="Choi S.-H."/>
            <person name="Park Y.K."/>
            <person name="Yoon S.H."/>
            <person name="Hur C.-G."/>
            <person name="Kang H.-Y."/>
            <person name="Kim D."/>
            <person name="Lee H.H."/>
            <person name="Park K.H."/>
            <person name="Park S.-H."/>
            <person name="Park H.-S."/>
            <person name="Lee H.K."/>
            <person name="Oh T.K."/>
            <person name="Kim J.F."/>
        </authorList>
    </citation>
    <scope>NUCLEOTIDE SEQUENCE [LARGE SCALE GENOMIC DNA]</scope>
    <source>
        <strain evidence="1 2">KCTC 2396</strain>
    </source>
</reference>
<gene>
    <name evidence="1" type="ordered locus">HCH_05637</name>
</gene>
<dbReference type="AlphaFoldDB" id="Q2SAM9"/>
<dbReference type="Proteomes" id="UP000000238">
    <property type="component" value="Chromosome"/>
</dbReference>
<evidence type="ECO:0000313" key="1">
    <source>
        <dbReference type="EMBL" id="ABC32295.1"/>
    </source>
</evidence>
<evidence type="ECO:0000313" key="2">
    <source>
        <dbReference type="Proteomes" id="UP000000238"/>
    </source>
</evidence>
<dbReference type="HOGENOM" id="CLU_3396820_0_0_6"/>
<name>Q2SAM9_HAHCH</name>
<dbReference type="STRING" id="349521.HCH_05637"/>
<dbReference type="KEGG" id="hch:HCH_05637"/>
<proteinExistence type="predicted"/>
<protein>
    <submittedName>
        <fullName evidence="1">Uncharacterized protein</fullName>
    </submittedName>
</protein>
<sequence length="31" mass="3502">MVARDCKQKRILPLPSTALNYILGLKLMTLT</sequence>
<dbReference type="EMBL" id="CP000155">
    <property type="protein sequence ID" value="ABC32295.1"/>
    <property type="molecule type" value="Genomic_DNA"/>
</dbReference>
<organism evidence="1 2">
    <name type="scientific">Hahella chejuensis (strain KCTC 2396)</name>
    <dbReference type="NCBI Taxonomy" id="349521"/>
    <lineage>
        <taxon>Bacteria</taxon>
        <taxon>Pseudomonadati</taxon>
        <taxon>Pseudomonadota</taxon>
        <taxon>Gammaproteobacteria</taxon>
        <taxon>Oceanospirillales</taxon>
        <taxon>Hahellaceae</taxon>
        <taxon>Hahella</taxon>
    </lineage>
</organism>
<keyword evidence="2" id="KW-1185">Reference proteome</keyword>
<accession>Q2SAM9</accession>